<name>A0A2M7XHJ7_9BACT</name>
<evidence type="ECO:0000256" key="1">
    <source>
        <dbReference type="ARBA" id="ARBA00004651"/>
    </source>
</evidence>
<dbReference type="GO" id="GO:0005886">
    <property type="term" value="C:plasma membrane"/>
    <property type="evidence" value="ECO:0007669"/>
    <property type="project" value="UniProtKB-SubCell"/>
</dbReference>
<evidence type="ECO:0000256" key="6">
    <source>
        <dbReference type="SAM" id="Phobius"/>
    </source>
</evidence>
<dbReference type="PANTHER" id="PTHR30619">
    <property type="entry name" value="DNA INTERNALIZATION/COMPETENCE PROTEIN COMEC/REC2"/>
    <property type="match status" value="1"/>
</dbReference>
<evidence type="ECO:0000256" key="3">
    <source>
        <dbReference type="ARBA" id="ARBA00022692"/>
    </source>
</evidence>
<accession>A0A2M7XHJ7</accession>
<dbReference type="NCBIfam" id="TIGR00360">
    <property type="entry name" value="ComEC_N-term"/>
    <property type="match status" value="1"/>
</dbReference>
<feature type="transmembrane region" description="Helical" evidence="6">
    <location>
        <begin position="344"/>
        <end position="365"/>
    </location>
</feature>
<comment type="caution">
    <text evidence="9">The sequence shown here is derived from an EMBL/GenBank/DDBJ whole genome shotgun (WGS) entry which is preliminary data.</text>
</comment>
<dbReference type="AlphaFoldDB" id="A0A2M7XHJ7"/>
<dbReference type="InterPro" id="IPR004477">
    <property type="entry name" value="ComEC_N"/>
</dbReference>
<protein>
    <recommendedName>
        <fullName evidence="11">ComEC/Rec2-related protein domain-containing protein</fullName>
    </recommendedName>
</protein>
<evidence type="ECO:0000256" key="4">
    <source>
        <dbReference type="ARBA" id="ARBA00022989"/>
    </source>
</evidence>
<proteinExistence type="predicted"/>
<sequence>MGNIYWRSPSKSFFWFGIAFLFGIGIAHVFGQLAIRSVWIAGSLTSLFCLLLFFTKYQIRFWIICLFCVWIAFLLYQQTFLPPDIFSIPQALSQKTKISGVISGEVIQRSSSQEVVLDKITLLDRQTQGRLLVWLPTEPQVFYGDHLTFHCEIQEPNNIGIFRFDRLLESRGIYGTCSFPGFLKIEERTSPSIRAYLFSIKDFFIEKLRKIVPEPHATFISGLLFGGGSSFSRELREDFSRTGTSHILAASGYNVALFSQLLLIWLSQTFLGKRRSIFIVSVLMVVYVFLAGATAPVVRAGIMGLLVLVGSFIGRKAFMRNILLFTACLMLIGNPRLLFDDVGFQLSFLATTGLIVISPKIASWFSFIPEAFGIQQSFIASLAATITTLPILIWHFGSFSLIAPLVNLIVLPWIPYLMFFGITGIFISLFSFSLAILWILPGWALSFLILHIVSWLSFVPFASVTLVSSYIWAIGIAFIEVWFFWKWIYRKEQKLCLPNI</sequence>
<dbReference type="Pfam" id="PF13567">
    <property type="entry name" value="DUF4131"/>
    <property type="match status" value="1"/>
</dbReference>
<feature type="transmembrane region" description="Helical" evidence="6">
    <location>
        <begin position="321"/>
        <end position="338"/>
    </location>
</feature>
<dbReference type="PANTHER" id="PTHR30619:SF7">
    <property type="entry name" value="BETA-LACTAMASE DOMAIN PROTEIN"/>
    <property type="match status" value="1"/>
</dbReference>
<dbReference type="InterPro" id="IPR025405">
    <property type="entry name" value="DUF4131"/>
</dbReference>
<dbReference type="Pfam" id="PF03772">
    <property type="entry name" value="Competence"/>
    <property type="match status" value="1"/>
</dbReference>
<gene>
    <name evidence="9" type="ORF">CO172_01885</name>
</gene>
<comment type="subcellular location">
    <subcellularLocation>
        <location evidence="1">Cell membrane</location>
        <topology evidence="1">Multi-pass membrane protein</topology>
    </subcellularLocation>
</comment>
<evidence type="ECO:0000256" key="5">
    <source>
        <dbReference type="ARBA" id="ARBA00023136"/>
    </source>
</evidence>
<evidence type="ECO:0000256" key="2">
    <source>
        <dbReference type="ARBA" id="ARBA00022475"/>
    </source>
</evidence>
<feature type="transmembrane region" description="Helical" evidence="6">
    <location>
        <begin position="377"/>
        <end position="396"/>
    </location>
</feature>
<keyword evidence="3 6" id="KW-0812">Transmembrane</keyword>
<feature type="transmembrane region" description="Helical" evidence="6">
    <location>
        <begin position="416"/>
        <end position="440"/>
    </location>
</feature>
<keyword evidence="4 6" id="KW-1133">Transmembrane helix</keyword>
<dbReference type="InterPro" id="IPR052159">
    <property type="entry name" value="Competence_DNA_uptake"/>
</dbReference>
<feature type="transmembrane region" description="Helical" evidence="6">
    <location>
        <begin position="447"/>
        <end position="464"/>
    </location>
</feature>
<feature type="transmembrane region" description="Helical" evidence="6">
    <location>
        <begin position="61"/>
        <end position="79"/>
    </location>
</feature>
<evidence type="ECO:0000259" key="7">
    <source>
        <dbReference type="Pfam" id="PF03772"/>
    </source>
</evidence>
<evidence type="ECO:0000313" key="10">
    <source>
        <dbReference type="Proteomes" id="UP000229749"/>
    </source>
</evidence>
<feature type="transmembrane region" description="Helical" evidence="6">
    <location>
        <begin position="470"/>
        <end position="489"/>
    </location>
</feature>
<keyword evidence="5 6" id="KW-0472">Membrane</keyword>
<feature type="domain" description="DUF4131" evidence="8">
    <location>
        <begin position="38"/>
        <end position="178"/>
    </location>
</feature>
<evidence type="ECO:0000313" key="9">
    <source>
        <dbReference type="EMBL" id="PJA47367.1"/>
    </source>
</evidence>
<dbReference type="Proteomes" id="UP000229749">
    <property type="component" value="Unassembled WGS sequence"/>
</dbReference>
<feature type="transmembrane region" description="Helical" evidence="6">
    <location>
        <begin position="278"/>
        <end position="309"/>
    </location>
</feature>
<feature type="transmembrane region" description="Helical" evidence="6">
    <location>
        <begin position="12"/>
        <end position="31"/>
    </location>
</feature>
<feature type="transmembrane region" description="Helical" evidence="6">
    <location>
        <begin position="37"/>
        <end position="54"/>
    </location>
</feature>
<reference evidence="10" key="1">
    <citation type="submission" date="2017-09" db="EMBL/GenBank/DDBJ databases">
        <title>Depth-based differentiation of microbial function through sediment-hosted aquifers and enrichment of novel symbionts in the deep terrestrial subsurface.</title>
        <authorList>
            <person name="Probst A.J."/>
            <person name="Ladd B."/>
            <person name="Jarett J.K."/>
            <person name="Geller-Mcgrath D.E."/>
            <person name="Sieber C.M.K."/>
            <person name="Emerson J.B."/>
            <person name="Anantharaman K."/>
            <person name="Thomas B.C."/>
            <person name="Malmstrom R."/>
            <person name="Stieglmeier M."/>
            <person name="Klingl A."/>
            <person name="Woyke T."/>
            <person name="Ryan C.M."/>
            <person name="Banfield J.F."/>
        </authorList>
    </citation>
    <scope>NUCLEOTIDE SEQUENCE [LARGE SCALE GENOMIC DNA]</scope>
</reference>
<feature type="domain" description="ComEC/Rec2-related protein" evidence="7">
    <location>
        <begin position="223"/>
        <end position="488"/>
    </location>
</feature>
<feature type="transmembrane region" description="Helical" evidence="6">
    <location>
        <begin position="247"/>
        <end position="266"/>
    </location>
</feature>
<evidence type="ECO:0000259" key="8">
    <source>
        <dbReference type="Pfam" id="PF13567"/>
    </source>
</evidence>
<evidence type="ECO:0008006" key="11">
    <source>
        <dbReference type="Google" id="ProtNLM"/>
    </source>
</evidence>
<dbReference type="EMBL" id="PFWS01000028">
    <property type="protein sequence ID" value="PJA47367.1"/>
    <property type="molecule type" value="Genomic_DNA"/>
</dbReference>
<keyword evidence="2" id="KW-1003">Cell membrane</keyword>
<organism evidence="9 10">
    <name type="scientific">Candidatus Uhrbacteria bacterium CG_4_9_14_3_um_filter_36_7</name>
    <dbReference type="NCBI Taxonomy" id="1975033"/>
    <lineage>
        <taxon>Bacteria</taxon>
        <taxon>Candidatus Uhriibacteriota</taxon>
    </lineage>
</organism>